<protein>
    <submittedName>
        <fullName evidence="1">Uncharacterized protein</fullName>
    </submittedName>
</protein>
<dbReference type="AlphaFoldDB" id="A0A6C0BQT4"/>
<evidence type="ECO:0000313" key="1">
    <source>
        <dbReference type="EMBL" id="QHS93994.1"/>
    </source>
</evidence>
<proteinExistence type="predicted"/>
<dbReference type="EMBL" id="MN739215">
    <property type="protein sequence ID" value="QHS93994.1"/>
    <property type="molecule type" value="Genomic_DNA"/>
</dbReference>
<organism evidence="1">
    <name type="scientific">viral metagenome</name>
    <dbReference type="NCBI Taxonomy" id="1070528"/>
    <lineage>
        <taxon>unclassified sequences</taxon>
        <taxon>metagenomes</taxon>
        <taxon>organismal metagenomes</taxon>
    </lineage>
</organism>
<reference evidence="1" key="1">
    <citation type="journal article" date="2020" name="Nature">
        <title>Giant virus diversity and host interactions through global metagenomics.</title>
        <authorList>
            <person name="Schulz F."/>
            <person name="Roux S."/>
            <person name="Paez-Espino D."/>
            <person name="Jungbluth S."/>
            <person name="Walsh D.A."/>
            <person name="Denef V.J."/>
            <person name="McMahon K.D."/>
            <person name="Konstantinidis K.T."/>
            <person name="Eloe-Fadrosh E.A."/>
            <person name="Kyrpides N.C."/>
            <person name="Woyke T."/>
        </authorList>
    </citation>
    <scope>NUCLEOTIDE SEQUENCE</scope>
    <source>
        <strain evidence="1">GVMAG-M-3300018416-26</strain>
    </source>
</reference>
<name>A0A6C0BQT4_9ZZZZ</name>
<accession>A0A6C0BQT4</accession>
<sequence length="243" mass="28935">MFYISNTTVYQLAYQTACLLKKSQYKLQKIKWSYGESNPDTEFSQLACQCCKRAWTNMKKMYDEYEHINIKCYPPDITIMFTLNNKSIYKHIELKSSKKNTLIGSTINTLDINQPLIFCLRPSSQRTNNCKYQIRYSKYYQAVGRTTVDKFQDRTPRPNLNFTKMFEIDRTFQDNEDKTNSENWIEHYSQCALNRLNRPNNSVNCKKSWQDDLILCIKKKVLEEFIHETTIINFKKIKAKILK</sequence>